<dbReference type="Proteomes" id="UP001597371">
    <property type="component" value="Unassembled WGS sequence"/>
</dbReference>
<comment type="caution">
    <text evidence="3">The sequence shown here is derived from an EMBL/GenBank/DDBJ whole genome shotgun (WGS) entry which is preliminary data.</text>
</comment>
<feature type="transmembrane region" description="Helical" evidence="2">
    <location>
        <begin position="89"/>
        <end position="112"/>
    </location>
</feature>
<feature type="transmembrane region" description="Helical" evidence="2">
    <location>
        <begin position="144"/>
        <end position="167"/>
    </location>
</feature>
<dbReference type="EMBL" id="JBHUIJ010000022">
    <property type="protein sequence ID" value="MFD2238714.1"/>
    <property type="molecule type" value="Genomic_DNA"/>
</dbReference>
<feature type="transmembrane region" description="Helical" evidence="2">
    <location>
        <begin position="315"/>
        <end position="333"/>
    </location>
</feature>
<protein>
    <submittedName>
        <fullName evidence="3">OpgC family protein</fullName>
    </submittedName>
</protein>
<feature type="transmembrane region" description="Helical" evidence="2">
    <location>
        <begin position="234"/>
        <end position="256"/>
    </location>
</feature>
<feature type="region of interest" description="Disordered" evidence="1">
    <location>
        <begin position="375"/>
        <end position="396"/>
    </location>
</feature>
<feature type="transmembrane region" description="Helical" evidence="2">
    <location>
        <begin position="20"/>
        <end position="38"/>
    </location>
</feature>
<dbReference type="RefSeq" id="WP_209737186.1">
    <property type="nucleotide sequence ID" value="NZ_CP072611.1"/>
</dbReference>
<evidence type="ECO:0000313" key="4">
    <source>
        <dbReference type="Proteomes" id="UP001597371"/>
    </source>
</evidence>
<keyword evidence="2" id="KW-1133">Transmembrane helix</keyword>
<keyword evidence="2" id="KW-0812">Transmembrane</keyword>
<dbReference type="PIRSF" id="PIRSF028704">
    <property type="entry name" value="UPC028704"/>
    <property type="match status" value="1"/>
</dbReference>
<organism evidence="3 4">
    <name type="scientific">Aureimonas populi</name>
    <dbReference type="NCBI Taxonomy" id="1701758"/>
    <lineage>
        <taxon>Bacteria</taxon>
        <taxon>Pseudomonadati</taxon>
        <taxon>Pseudomonadota</taxon>
        <taxon>Alphaproteobacteria</taxon>
        <taxon>Hyphomicrobiales</taxon>
        <taxon>Aurantimonadaceae</taxon>
        <taxon>Aureimonas</taxon>
    </lineage>
</organism>
<feature type="transmembrane region" description="Helical" evidence="2">
    <location>
        <begin position="50"/>
        <end position="68"/>
    </location>
</feature>
<dbReference type="PANTHER" id="PTHR38592">
    <property type="entry name" value="BLL4819 PROTEIN"/>
    <property type="match status" value="1"/>
</dbReference>
<feature type="transmembrane region" description="Helical" evidence="2">
    <location>
        <begin position="345"/>
        <end position="364"/>
    </location>
</feature>
<evidence type="ECO:0000256" key="2">
    <source>
        <dbReference type="SAM" id="Phobius"/>
    </source>
</evidence>
<keyword evidence="2" id="KW-0472">Membrane</keyword>
<feature type="transmembrane region" description="Helical" evidence="2">
    <location>
        <begin position="174"/>
        <end position="191"/>
    </location>
</feature>
<feature type="transmembrane region" description="Helical" evidence="2">
    <location>
        <begin position="203"/>
        <end position="222"/>
    </location>
</feature>
<keyword evidence="4" id="KW-1185">Reference proteome</keyword>
<feature type="transmembrane region" description="Helical" evidence="2">
    <location>
        <begin position="276"/>
        <end position="294"/>
    </location>
</feature>
<reference evidence="4" key="1">
    <citation type="journal article" date="2019" name="Int. J. Syst. Evol. Microbiol.">
        <title>The Global Catalogue of Microorganisms (GCM) 10K type strain sequencing project: providing services to taxonomists for standard genome sequencing and annotation.</title>
        <authorList>
            <consortium name="The Broad Institute Genomics Platform"/>
            <consortium name="The Broad Institute Genome Sequencing Center for Infectious Disease"/>
            <person name="Wu L."/>
            <person name="Ma J."/>
        </authorList>
    </citation>
    <scope>NUCLEOTIDE SEQUENCE [LARGE SCALE GENOMIC DNA]</scope>
    <source>
        <strain evidence="4">ZS-35-S2</strain>
    </source>
</reference>
<gene>
    <name evidence="3" type="ORF">ACFSKQ_14765</name>
</gene>
<dbReference type="Pfam" id="PF10129">
    <property type="entry name" value="OpgC_C"/>
    <property type="match status" value="1"/>
</dbReference>
<evidence type="ECO:0000256" key="1">
    <source>
        <dbReference type="SAM" id="MobiDB-lite"/>
    </source>
</evidence>
<dbReference type="InterPro" id="IPR014550">
    <property type="entry name" value="UCP028704_OpgC"/>
</dbReference>
<proteinExistence type="predicted"/>
<dbReference type="PANTHER" id="PTHR38592:SF3">
    <property type="entry name" value="BLL4819 PROTEIN"/>
    <property type="match status" value="1"/>
</dbReference>
<sequence>MTQARTAPVAPVRDHRIDFYRGIALAMIFVNHIPGVLYERFTSRNFGFSDSAELFVFLAGFASAYAYGRPFLAGNPLVASIRALRRAGVLYLVHMALTMATIGLFVWAAMAFGEGALINHLGLGHLLTRTLDTLLGLATLGHQFGYVNILPMYMVLLVFLPALLLILRAFGARAMMAASVAFWIACGVWRLNMPNYPNPGGWFFNPFAWQVIFAAGLYCGLMKMEGKAAIAYRPWVFAAALAFLAYSLHVTVNALWHWQTSLPFHFLIKDIDKTFATLPRVLHLLALVYVFAYLPRFLPSLRVSRENPLAAMGRHSLPVFALGTMLSLSAQVVRFVREPGFLLDTALVGGGLLLQVALAAYLDWWRVASRKPRSQPAERMAAGTPAMPLGQAPARR</sequence>
<evidence type="ECO:0000313" key="3">
    <source>
        <dbReference type="EMBL" id="MFD2238714.1"/>
    </source>
</evidence>
<name>A0ABW5CNF4_9HYPH</name>
<accession>A0ABW5CNF4</accession>